<protein>
    <submittedName>
        <fullName evidence="2">Tetratricopeptide repeat protein</fullName>
    </submittedName>
</protein>
<reference evidence="2 3" key="1">
    <citation type="submission" date="2020-01" db="EMBL/GenBank/DDBJ databases">
        <title>Natronorubrum sp. JWXQ-INN 674 isolated from Inner Mongolia Autonomous Region of China.</title>
        <authorList>
            <person name="Xue Q."/>
        </authorList>
    </citation>
    <scope>NUCLEOTIDE SEQUENCE [LARGE SCALE GENOMIC DNA]</scope>
    <source>
        <strain evidence="2 3">JWXQ-INN-674</strain>
    </source>
</reference>
<evidence type="ECO:0000313" key="2">
    <source>
        <dbReference type="EMBL" id="MXV61876.1"/>
    </source>
</evidence>
<dbReference type="EMBL" id="WUYX01000026">
    <property type="protein sequence ID" value="MXV61876.1"/>
    <property type="molecule type" value="Genomic_DNA"/>
</dbReference>
<dbReference type="SMART" id="SM00028">
    <property type="entry name" value="TPR"/>
    <property type="match status" value="7"/>
</dbReference>
<name>A0A6B0VLJ4_9EURY</name>
<accession>A0A6B0VLJ4</accession>
<keyword evidence="3" id="KW-1185">Reference proteome</keyword>
<dbReference type="InterPro" id="IPR019734">
    <property type="entry name" value="TPR_rpt"/>
</dbReference>
<feature type="coiled-coil region" evidence="1">
    <location>
        <begin position="915"/>
        <end position="942"/>
    </location>
</feature>
<dbReference type="PANTHER" id="PTHR10098:SF108">
    <property type="entry name" value="TETRATRICOPEPTIDE REPEAT PROTEIN 28"/>
    <property type="match status" value="1"/>
</dbReference>
<gene>
    <name evidence="2" type="ORF">GS429_07365</name>
</gene>
<proteinExistence type="predicted"/>
<dbReference type="RefSeq" id="WP_160064133.1">
    <property type="nucleotide sequence ID" value="NZ_WUYX01000026.1"/>
</dbReference>
<dbReference type="Gene3D" id="1.25.40.10">
    <property type="entry name" value="Tetratricopeptide repeat domain"/>
    <property type="match status" value="2"/>
</dbReference>
<dbReference type="InterPro" id="IPR011990">
    <property type="entry name" value="TPR-like_helical_dom_sf"/>
</dbReference>
<dbReference type="SUPFAM" id="SSF48452">
    <property type="entry name" value="TPR-like"/>
    <property type="match status" value="2"/>
</dbReference>
<comment type="caution">
    <text evidence="2">The sequence shown here is derived from an EMBL/GenBank/DDBJ whole genome shotgun (WGS) entry which is preliminary data.</text>
</comment>
<dbReference type="SUPFAM" id="SSF52540">
    <property type="entry name" value="P-loop containing nucleoside triphosphate hydrolases"/>
    <property type="match status" value="1"/>
</dbReference>
<dbReference type="InterPro" id="IPR027417">
    <property type="entry name" value="P-loop_NTPase"/>
</dbReference>
<dbReference type="Proteomes" id="UP000434101">
    <property type="component" value="Unassembled WGS sequence"/>
</dbReference>
<evidence type="ECO:0000313" key="3">
    <source>
        <dbReference type="Proteomes" id="UP000434101"/>
    </source>
</evidence>
<sequence>MVEDQVVSLVTNLTAAGVTTATSVSAGRVQNILRRQRYSEEVEAVATEFTQALESAIKDENARRDTKELNGVVDNWSDVAVRLAKGSDSTHELSPREKDQVSLLFEDEETAVRRIADAIAATEGYDLEQTPQLRQALEAALTRAYRQAIADFEQRIAGTDLADVFETETGLVLSEKLDDLRNQLAELGATIESLLSQPAREEGFQQLTPSGFAYGPDPRPERCWRIGFTLADVHAGLPAERLGKNGTKPASQELFEALQSGEDHFVVGGPGSGKSTLCKQVAIRWYESQSTGPVLYRESGSGGGTQFESVEALKQAILASDEHTLVVVEDAVQPGASAVFEVVEKLSGYEQVSFLFDDLRTAVEDFDGTGPVESSVRPRQSNLVESLHRYHLPRLSKTDIERVIAGFEAATGRTVDHDADSLRNEIRSRSNAEIGDMMLLSFLLPVTGGDGDTGLERNVRNRYETLDPDSETAIRDLSRFDPELVADVGVMLTLLNASGIGIKPELVHALGYEYGHDWETHDEIAEIRAALEGWFLYAVETDDTDGIIRTTHRLWSTLYLRRLAFDHEVNQRDSRRRERSDRRFARCLTSLFALFDDAEHREELSLEFPDSELINRINDQPDVVVTEFLNMIFEMGENWPALASLFGVTRTAIYDFPDMCPDESRCRALELRGHTHRLRGNYEKSRYEYERTLELATEHGNKHAVARSYNHLGLVAEASGDTETARDRFQESLECFRELGDRRGEAMCFSNLGLVARKEGDLTTAQEYLERSLRLFRDVAGGHIEAVCLGNLGIIAQNSGDLPLARKYLRRSFEITRNMNDRRGKAQALIGLGLVSRNEGNHETASEFIDRSIKIERELGYREGWAKALGVKALIARDQEDFNTARESYERSLDIFQEISDEYGEATILGGLAIMVRAQGEYQKAQEKLERSQNIFSKFEDEHAAAESAGLLGAVQVANGNEESGRHKLNDAYAELAAIGAPLTMIRVFRHHIEAELERENIDHIQRLYDEAKACATEAESDLGYEWELIKSHYQSVAQ</sequence>
<dbReference type="OrthoDB" id="11410at2157"/>
<dbReference type="Pfam" id="PF13424">
    <property type="entry name" value="TPR_12"/>
    <property type="match status" value="3"/>
</dbReference>
<dbReference type="PANTHER" id="PTHR10098">
    <property type="entry name" value="RAPSYN-RELATED"/>
    <property type="match status" value="1"/>
</dbReference>
<evidence type="ECO:0000256" key="1">
    <source>
        <dbReference type="SAM" id="Coils"/>
    </source>
</evidence>
<organism evidence="2 3">
    <name type="scientific">Natronorubrum halalkaliphilum</name>
    <dbReference type="NCBI Taxonomy" id="2691917"/>
    <lineage>
        <taxon>Archaea</taxon>
        <taxon>Methanobacteriati</taxon>
        <taxon>Methanobacteriota</taxon>
        <taxon>Stenosarchaea group</taxon>
        <taxon>Halobacteria</taxon>
        <taxon>Halobacteriales</taxon>
        <taxon>Natrialbaceae</taxon>
        <taxon>Natronorubrum</taxon>
    </lineage>
</organism>
<keyword evidence="1" id="KW-0175">Coiled coil</keyword>
<dbReference type="AlphaFoldDB" id="A0A6B0VLJ4"/>